<proteinExistence type="predicted"/>
<evidence type="ECO:0000313" key="2">
    <source>
        <dbReference type="EMBL" id="MBA4657907.1"/>
    </source>
</evidence>
<sequence>MHRPLKDHGQRISLLDDSSRPLISAPEATGSPSGSDYHTFSSSSEIEPAIANFSSVVFPRSADLPSSSLADWSYGPEFLPLKASLSSESPTDRWRMRGFSGDSNILCRKLGSGEAPQWWRCLPPGRSGGGL</sequence>
<evidence type="ECO:0000256" key="1">
    <source>
        <dbReference type="SAM" id="MobiDB-lite"/>
    </source>
</evidence>
<reference evidence="2" key="2">
    <citation type="submission" date="2020-07" db="EMBL/GenBank/DDBJ databases">
        <authorList>
            <person name="Vera ALvarez R."/>
            <person name="Arias-Moreno D.M."/>
            <person name="Jimenez-Jacinto V."/>
            <person name="Jimenez-Bremont J.F."/>
            <person name="Swaminathan K."/>
            <person name="Moose S.P."/>
            <person name="Guerrero-Gonzalez M.L."/>
            <person name="Marino-Ramirez L."/>
            <person name="Landsman D."/>
            <person name="Rodriguez-Kessler M."/>
            <person name="Delgado-Sanchez P."/>
        </authorList>
    </citation>
    <scope>NUCLEOTIDE SEQUENCE</scope>
    <source>
        <tissue evidence="2">Cladode</tissue>
    </source>
</reference>
<name>A0A7C9E4L3_OPUST</name>
<dbReference type="EMBL" id="GISG01198420">
    <property type="protein sequence ID" value="MBA4657907.1"/>
    <property type="molecule type" value="Transcribed_RNA"/>
</dbReference>
<feature type="region of interest" description="Disordered" evidence="1">
    <location>
        <begin position="1"/>
        <end position="41"/>
    </location>
</feature>
<organism evidence="2">
    <name type="scientific">Opuntia streptacantha</name>
    <name type="common">Prickly pear cactus</name>
    <name type="synonym">Opuntia cardona</name>
    <dbReference type="NCBI Taxonomy" id="393608"/>
    <lineage>
        <taxon>Eukaryota</taxon>
        <taxon>Viridiplantae</taxon>
        <taxon>Streptophyta</taxon>
        <taxon>Embryophyta</taxon>
        <taxon>Tracheophyta</taxon>
        <taxon>Spermatophyta</taxon>
        <taxon>Magnoliopsida</taxon>
        <taxon>eudicotyledons</taxon>
        <taxon>Gunneridae</taxon>
        <taxon>Pentapetalae</taxon>
        <taxon>Caryophyllales</taxon>
        <taxon>Cactineae</taxon>
        <taxon>Cactaceae</taxon>
        <taxon>Opuntioideae</taxon>
        <taxon>Opuntia</taxon>
    </lineage>
</organism>
<protein>
    <submittedName>
        <fullName evidence="2">Uncharacterized protein</fullName>
    </submittedName>
</protein>
<feature type="compositionally biased region" description="Polar residues" evidence="1">
    <location>
        <begin position="30"/>
        <end position="41"/>
    </location>
</feature>
<reference evidence="2" key="1">
    <citation type="journal article" date="2013" name="J. Plant Res.">
        <title>Effect of fungi and light on seed germination of three Opuntia species from semiarid lands of central Mexico.</title>
        <authorList>
            <person name="Delgado-Sanchez P."/>
            <person name="Jimenez-Bremont J.F."/>
            <person name="Guerrero-Gonzalez Mde L."/>
            <person name="Flores J."/>
        </authorList>
    </citation>
    <scope>NUCLEOTIDE SEQUENCE</scope>
    <source>
        <tissue evidence="2">Cladode</tissue>
    </source>
</reference>
<dbReference type="AlphaFoldDB" id="A0A7C9E4L3"/>
<dbReference type="EMBL" id="GISG01198422">
    <property type="protein sequence ID" value="MBA4657909.1"/>
    <property type="molecule type" value="Transcribed_RNA"/>
</dbReference>
<accession>A0A7C9E4L3</accession>
<feature type="compositionally biased region" description="Basic and acidic residues" evidence="1">
    <location>
        <begin position="1"/>
        <end position="10"/>
    </location>
</feature>